<accession>A0A7X2H3G2</accession>
<dbReference type="Pfam" id="PF10842">
    <property type="entry name" value="DUF2642"/>
    <property type="match status" value="1"/>
</dbReference>
<name>A0A7X2H3G2_9BACL</name>
<organism evidence="1 2">
    <name type="scientific">Paenibacillus monticola</name>
    <dbReference type="NCBI Taxonomy" id="2666075"/>
    <lineage>
        <taxon>Bacteria</taxon>
        <taxon>Bacillati</taxon>
        <taxon>Bacillota</taxon>
        <taxon>Bacilli</taxon>
        <taxon>Bacillales</taxon>
        <taxon>Paenibacillaceae</taxon>
        <taxon>Paenibacillus</taxon>
    </lineage>
</organism>
<dbReference type="AlphaFoldDB" id="A0A7X2H3G2"/>
<keyword evidence="2" id="KW-1185">Reference proteome</keyword>
<comment type="caution">
    <text evidence="1">The sequence shown here is derived from an EMBL/GenBank/DDBJ whole genome shotgun (WGS) entry which is preliminary data.</text>
</comment>
<protein>
    <submittedName>
        <fullName evidence="1">DUF2642 domain-containing protein</fullName>
    </submittedName>
</protein>
<reference evidence="1 2" key="1">
    <citation type="submission" date="2019-11" db="EMBL/GenBank/DDBJ databases">
        <title>Paenibacillus monticola sp. nov., a novel PGPR strain isolated from mountain sample in China.</title>
        <authorList>
            <person name="Zhao Q."/>
            <person name="Li H.-P."/>
            <person name="Zhang J.-L."/>
        </authorList>
    </citation>
    <scope>NUCLEOTIDE SEQUENCE [LARGE SCALE GENOMIC DNA]</scope>
    <source>
        <strain evidence="1 2">LC-T2</strain>
    </source>
</reference>
<evidence type="ECO:0000313" key="2">
    <source>
        <dbReference type="Proteomes" id="UP000463051"/>
    </source>
</evidence>
<proteinExistence type="predicted"/>
<dbReference type="Proteomes" id="UP000463051">
    <property type="component" value="Unassembled WGS sequence"/>
</dbReference>
<evidence type="ECO:0000313" key="1">
    <source>
        <dbReference type="EMBL" id="MRN52862.1"/>
    </source>
</evidence>
<sequence>MNQPMNQPMNPQMTHHLVVHPVDPYVVETLRSLGGKWVHLETTRGRIEGCIVDCKPDHVVLDNRGKKIFVRICEIVWIMPE</sequence>
<dbReference type="EMBL" id="WJXB01000002">
    <property type="protein sequence ID" value="MRN52862.1"/>
    <property type="molecule type" value="Genomic_DNA"/>
</dbReference>
<dbReference type="InterPro" id="IPR020139">
    <property type="entry name" value="DUF2642"/>
</dbReference>
<gene>
    <name evidence="1" type="ORF">GJB61_07605</name>
</gene>